<keyword evidence="3" id="KW-1185">Reference proteome</keyword>
<evidence type="ECO:0008006" key="4">
    <source>
        <dbReference type="Google" id="ProtNLM"/>
    </source>
</evidence>
<dbReference type="Proteomes" id="UP001207742">
    <property type="component" value="Unassembled WGS sequence"/>
</dbReference>
<organism evidence="2 3">
    <name type="scientific">Chitinophaga nivalis</name>
    <dbReference type="NCBI Taxonomy" id="2991709"/>
    <lineage>
        <taxon>Bacteria</taxon>
        <taxon>Pseudomonadati</taxon>
        <taxon>Bacteroidota</taxon>
        <taxon>Chitinophagia</taxon>
        <taxon>Chitinophagales</taxon>
        <taxon>Chitinophagaceae</taxon>
        <taxon>Chitinophaga</taxon>
    </lineage>
</organism>
<evidence type="ECO:0000313" key="2">
    <source>
        <dbReference type="EMBL" id="MCW3482359.1"/>
    </source>
</evidence>
<comment type="caution">
    <text evidence="2">The sequence shown here is derived from an EMBL/GenBank/DDBJ whole genome shotgun (WGS) entry which is preliminary data.</text>
</comment>
<feature type="signal peptide" evidence="1">
    <location>
        <begin position="1"/>
        <end position="18"/>
    </location>
</feature>
<feature type="chain" id="PRO_5046940345" description="Lipocalin-like domain-containing protein" evidence="1">
    <location>
        <begin position="19"/>
        <end position="155"/>
    </location>
</feature>
<accession>A0ABT3IEH9</accession>
<dbReference type="RefSeq" id="WP_264726679.1">
    <property type="nucleotide sequence ID" value="NZ_JAPDNR010000001.1"/>
</dbReference>
<keyword evidence="1" id="KW-0732">Signal</keyword>
<name>A0ABT3IEH9_9BACT</name>
<evidence type="ECO:0000256" key="1">
    <source>
        <dbReference type="SAM" id="SignalP"/>
    </source>
</evidence>
<gene>
    <name evidence="2" type="ORF">OL497_00500</name>
</gene>
<sequence>MYRLFIIGLLCCAAVAQGQVKLQPADFAGTAWVTGNKDSTFFKSDTVRLIKSITSKTEEIDAPGHFNGSDFVTLTFAKAHKLQLAITEVATWSVIQKKGPYKWVFHPEKQLLTLYFKDTLFASFTPLRIQATQVKSIYADHGPVATKELILVRVQ</sequence>
<dbReference type="EMBL" id="JAPDNS010000001">
    <property type="protein sequence ID" value="MCW3482359.1"/>
    <property type="molecule type" value="Genomic_DNA"/>
</dbReference>
<protein>
    <recommendedName>
        <fullName evidence="4">Lipocalin-like domain-containing protein</fullName>
    </recommendedName>
</protein>
<evidence type="ECO:0000313" key="3">
    <source>
        <dbReference type="Proteomes" id="UP001207742"/>
    </source>
</evidence>
<proteinExistence type="predicted"/>
<reference evidence="2 3" key="1">
    <citation type="submission" date="2022-10" db="EMBL/GenBank/DDBJ databases">
        <title>Chitinophaga nivalis PC15 sp. nov., isolated from Pyeongchang county, South Korea.</title>
        <authorList>
            <person name="Trinh H.N."/>
        </authorList>
    </citation>
    <scope>NUCLEOTIDE SEQUENCE [LARGE SCALE GENOMIC DNA]</scope>
    <source>
        <strain evidence="2 3">PC14</strain>
    </source>
</reference>